<comment type="caution">
    <text evidence="3">The sequence shown here is derived from an EMBL/GenBank/DDBJ whole genome shotgun (WGS) entry which is preliminary data.</text>
</comment>
<proteinExistence type="predicted"/>
<reference evidence="3 4" key="1">
    <citation type="submission" date="2022-04" db="EMBL/GenBank/DDBJ databases">
        <title>Identification of a novel bacterium isolated from mangrove sediments.</title>
        <authorList>
            <person name="Pan X."/>
        </authorList>
    </citation>
    <scope>NUCLEOTIDE SEQUENCE [LARGE SCALE GENOMIC DNA]</scope>
    <source>
        <strain evidence="3 4">B2638</strain>
    </source>
</reference>
<keyword evidence="4" id="KW-1185">Reference proteome</keyword>
<accession>A0ABT0BQD1</accession>
<dbReference type="EMBL" id="JALHLG010000011">
    <property type="protein sequence ID" value="MCJ2187170.1"/>
    <property type="molecule type" value="Genomic_DNA"/>
</dbReference>
<evidence type="ECO:0000256" key="1">
    <source>
        <dbReference type="SAM" id="MobiDB-lite"/>
    </source>
</evidence>
<name>A0ABT0BQD1_9SPHN</name>
<dbReference type="Proteomes" id="UP001202281">
    <property type="component" value="Unassembled WGS sequence"/>
</dbReference>
<gene>
    <name evidence="3" type="ORF">MTR66_10140</name>
</gene>
<protein>
    <submittedName>
        <fullName evidence="3">Uncharacterized protein</fullName>
    </submittedName>
</protein>
<organism evidence="3 4">
    <name type="scientific">Novosphingobium beihaiensis</name>
    <dbReference type="NCBI Taxonomy" id="2930389"/>
    <lineage>
        <taxon>Bacteria</taxon>
        <taxon>Pseudomonadati</taxon>
        <taxon>Pseudomonadota</taxon>
        <taxon>Alphaproteobacteria</taxon>
        <taxon>Sphingomonadales</taxon>
        <taxon>Sphingomonadaceae</taxon>
        <taxon>Novosphingobium</taxon>
    </lineage>
</organism>
<keyword evidence="2" id="KW-0732">Signal</keyword>
<evidence type="ECO:0000313" key="3">
    <source>
        <dbReference type="EMBL" id="MCJ2187170.1"/>
    </source>
</evidence>
<sequence>MISAFFLAIAGLSAAPANAYPAYAADTVRRLKGHASLPATARGPKPAATQIKCHPEPTKGRACRHHAMQAKQERRNATPLAEASNMTPGEIMQ</sequence>
<feature type="region of interest" description="Disordered" evidence="1">
    <location>
        <begin position="37"/>
        <end position="93"/>
    </location>
</feature>
<feature type="chain" id="PRO_5045523414" evidence="2">
    <location>
        <begin position="20"/>
        <end position="93"/>
    </location>
</feature>
<dbReference type="RefSeq" id="WP_243920543.1">
    <property type="nucleotide sequence ID" value="NZ_JALHLG010000011.1"/>
</dbReference>
<evidence type="ECO:0000256" key="2">
    <source>
        <dbReference type="SAM" id="SignalP"/>
    </source>
</evidence>
<feature type="signal peptide" evidence="2">
    <location>
        <begin position="1"/>
        <end position="19"/>
    </location>
</feature>
<evidence type="ECO:0000313" key="4">
    <source>
        <dbReference type="Proteomes" id="UP001202281"/>
    </source>
</evidence>